<accession>A0A2Z7C532</accession>
<feature type="compositionally biased region" description="Polar residues" evidence="1">
    <location>
        <begin position="8"/>
        <end position="27"/>
    </location>
</feature>
<evidence type="ECO:0000256" key="1">
    <source>
        <dbReference type="SAM" id="MobiDB-lite"/>
    </source>
</evidence>
<dbReference type="Proteomes" id="UP000250235">
    <property type="component" value="Unassembled WGS sequence"/>
</dbReference>
<evidence type="ECO:0000313" key="2">
    <source>
        <dbReference type="EMBL" id="KZV39355.1"/>
    </source>
</evidence>
<dbReference type="EMBL" id="KV001193">
    <property type="protein sequence ID" value="KZV39355.1"/>
    <property type="molecule type" value="Genomic_DNA"/>
</dbReference>
<evidence type="ECO:0000313" key="3">
    <source>
        <dbReference type="Proteomes" id="UP000250235"/>
    </source>
</evidence>
<dbReference type="AlphaFoldDB" id="A0A2Z7C532"/>
<organism evidence="2 3">
    <name type="scientific">Dorcoceras hygrometricum</name>
    <dbReference type="NCBI Taxonomy" id="472368"/>
    <lineage>
        <taxon>Eukaryota</taxon>
        <taxon>Viridiplantae</taxon>
        <taxon>Streptophyta</taxon>
        <taxon>Embryophyta</taxon>
        <taxon>Tracheophyta</taxon>
        <taxon>Spermatophyta</taxon>
        <taxon>Magnoliopsida</taxon>
        <taxon>eudicotyledons</taxon>
        <taxon>Gunneridae</taxon>
        <taxon>Pentapetalae</taxon>
        <taxon>asterids</taxon>
        <taxon>lamiids</taxon>
        <taxon>Lamiales</taxon>
        <taxon>Gesneriaceae</taxon>
        <taxon>Didymocarpoideae</taxon>
        <taxon>Trichosporeae</taxon>
        <taxon>Loxocarpinae</taxon>
        <taxon>Dorcoceras</taxon>
    </lineage>
</organism>
<feature type="region of interest" description="Disordered" evidence="1">
    <location>
        <begin position="1"/>
        <end position="27"/>
    </location>
</feature>
<sequence>MSRLPTPMTRTLKSTAMRSHMETSALTTPIRPVSAPVNVGGFILWNLARTCSISPILSSHIFHLNLCLSSSKTQRYTLLLNILIAARGSRLPNYLPNCSTPTSPRRHLPKLRGTTIQPPITVQWYSGATTQSATTIKDIVGPFKSDNSAGRSQRLINSISLRLSTNSPLNPSASPAHDETQQELLESPNSKALKEWKNYLLEFSTVLEHCNPFALPQHIDSTLQTVNATVKVNYSGLSTQPALTPNLIPLATPDLTITKRRHVGVPLAKIQICLSSNDVAPGSSFISSNLMLAKRRRITHTQPTPNLVYAKRHRITYTQNRAYPSNPKRHRFTSLSGQLAQHTRDIFGHPNHTQI</sequence>
<proteinExistence type="predicted"/>
<gene>
    <name evidence="2" type="ORF">F511_32784</name>
</gene>
<keyword evidence="3" id="KW-1185">Reference proteome</keyword>
<name>A0A2Z7C532_9LAMI</name>
<protein>
    <submittedName>
        <fullName evidence="2">Auxin response factor 13</fullName>
    </submittedName>
</protein>
<reference evidence="2 3" key="1">
    <citation type="journal article" date="2015" name="Proc. Natl. Acad. Sci. U.S.A.">
        <title>The resurrection genome of Boea hygrometrica: A blueprint for survival of dehydration.</title>
        <authorList>
            <person name="Xiao L."/>
            <person name="Yang G."/>
            <person name="Zhang L."/>
            <person name="Yang X."/>
            <person name="Zhao S."/>
            <person name="Ji Z."/>
            <person name="Zhou Q."/>
            <person name="Hu M."/>
            <person name="Wang Y."/>
            <person name="Chen M."/>
            <person name="Xu Y."/>
            <person name="Jin H."/>
            <person name="Xiao X."/>
            <person name="Hu G."/>
            <person name="Bao F."/>
            <person name="Hu Y."/>
            <person name="Wan P."/>
            <person name="Li L."/>
            <person name="Deng X."/>
            <person name="Kuang T."/>
            <person name="Xiang C."/>
            <person name="Zhu J.K."/>
            <person name="Oliver M.J."/>
            <person name="He Y."/>
        </authorList>
    </citation>
    <scope>NUCLEOTIDE SEQUENCE [LARGE SCALE GENOMIC DNA]</scope>
    <source>
        <strain evidence="3">cv. XS01</strain>
    </source>
</reference>